<organism evidence="17 18">
    <name type="scientific">Ilex paraguariensis</name>
    <name type="common">yerba mate</name>
    <dbReference type="NCBI Taxonomy" id="185542"/>
    <lineage>
        <taxon>Eukaryota</taxon>
        <taxon>Viridiplantae</taxon>
        <taxon>Streptophyta</taxon>
        <taxon>Embryophyta</taxon>
        <taxon>Tracheophyta</taxon>
        <taxon>Spermatophyta</taxon>
        <taxon>Magnoliopsida</taxon>
        <taxon>eudicotyledons</taxon>
        <taxon>Gunneridae</taxon>
        <taxon>Pentapetalae</taxon>
        <taxon>asterids</taxon>
        <taxon>campanulids</taxon>
        <taxon>Aquifoliales</taxon>
        <taxon>Aquifoliaceae</taxon>
        <taxon>Ilex</taxon>
    </lineage>
</organism>
<dbReference type="EC" id="2.3.2.27" evidence="4"/>
<dbReference type="EMBL" id="CAUOFW020003959">
    <property type="protein sequence ID" value="CAK9163152.1"/>
    <property type="molecule type" value="Genomic_DNA"/>
</dbReference>
<keyword evidence="10" id="KW-0862">Zinc</keyword>
<comment type="pathway">
    <text evidence="3">Protein modification; protein ubiquitination.</text>
</comment>
<evidence type="ECO:0000256" key="8">
    <source>
        <dbReference type="ARBA" id="ARBA00022771"/>
    </source>
</evidence>
<dbReference type="SUPFAM" id="SSF57850">
    <property type="entry name" value="RING/U-box"/>
    <property type="match status" value="1"/>
</dbReference>
<keyword evidence="11 15" id="KW-1133">Transmembrane helix</keyword>
<evidence type="ECO:0000259" key="16">
    <source>
        <dbReference type="PROSITE" id="PS50089"/>
    </source>
</evidence>
<feature type="domain" description="RING-type" evidence="16">
    <location>
        <begin position="166"/>
        <end position="208"/>
    </location>
</feature>
<comment type="caution">
    <text evidence="17">The sequence shown here is derived from an EMBL/GenBank/DDBJ whole genome shotgun (WGS) entry which is preliminary data.</text>
</comment>
<reference evidence="17 18" key="1">
    <citation type="submission" date="2024-02" db="EMBL/GenBank/DDBJ databases">
        <authorList>
            <person name="Vignale AGUSTIN F."/>
            <person name="Sosa J E."/>
            <person name="Modenutti C."/>
        </authorList>
    </citation>
    <scope>NUCLEOTIDE SEQUENCE [LARGE SCALE GENOMIC DNA]</scope>
</reference>
<evidence type="ECO:0000256" key="14">
    <source>
        <dbReference type="PROSITE-ProRule" id="PRU00175"/>
    </source>
</evidence>
<dbReference type="PROSITE" id="PS50089">
    <property type="entry name" value="ZF_RING_2"/>
    <property type="match status" value="1"/>
</dbReference>
<dbReference type="Proteomes" id="UP001642360">
    <property type="component" value="Unassembled WGS sequence"/>
</dbReference>
<gene>
    <name evidence="17" type="ORF">ILEXP_LOCUS32117</name>
</gene>
<evidence type="ECO:0000256" key="5">
    <source>
        <dbReference type="ARBA" id="ARBA00022679"/>
    </source>
</evidence>
<sequence>MAFNHRKLVQDFCNNTIKQFCGTNYCDPSKNENGACPLSCISCCYPICYRPLGPVSDPKPTWNDPPNPPHRLSLLFIIGLAILAATFFLFSCFLIYKIYTGWFRCRRRSQPQEEEIHDDFLDEDHGPVVDHHIWYIRTVGLQPSVISAITICKYKRGDGLVEGTECSVCLSEFEEDETLRLLPKCSHAFHIPCIDTWLRSHTNCPLCRAGIVINAAESRPLEQSVNNSGVAEETQLGISENNNELAGDGEEEACELRNRIEEEGESQVENRIKIEENSKGEVDEVQPLRRSVSVDSLTASMISLAVASAHSSQSNGNSDSQVVKINETNMEIVPKNFGVNMRLVGSPSIGRSLQKGPRPIKRSFSYSGTVLLSRHSHGRK</sequence>
<feature type="transmembrane region" description="Helical" evidence="15">
    <location>
        <begin position="72"/>
        <end position="99"/>
    </location>
</feature>
<dbReference type="FunFam" id="3.30.40.10:FF:000233">
    <property type="entry name" value="RING-H2 finger protein ATL54"/>
    <property type="match status" value="1"/>
</dbReference>
<keyword evidence="9" id="KW-0833">Ubl conjugation pathway</keyword>
<dbReference type="PANTHER" id="PTHR46913:SF19">
    <property type="entry name" value="RING-TYPE E3 UBIQUITIN TRANSFERASE"/>
    <property type="match status" value="1"/>
</dbReference>
<dbReference type="InterPro" id="IPR013083">
    <property type="entry name" value="Znf_RING/FYVE/PHD"/>
</dbReference>
<dbReference type="AlphaFoldDB" id="A0ABC8T7S8"/>
<evidence type="ECO:0000256" key="10">
    <source>
        <dbReference type="ARBA" id="ARBA00022833"/>
    </source>
</evidence>
<dbReference type="InterPro" id="IPR001841">
    <property type="entry name" value="Znf_RING"/>
</dbReference>
<evidence type="ECO:0000256" key="2">
    <source>
        <dbReference type="ARBA" id="ARBA00004167"/>
    </source>
</evidence>
<dbReference type="SMART" id="SM00184">
    <property type="entry name" value="RING"/>
    <property type="match status" value="1"/>
</dbReference>
<dbReference type="InterPro" id="IPR044600">
    <property type="entry name" value="ATL1/ATL16-like"/>
</dbReference>
<evidence type="ECO:0000256" key="1">
    <source>
        <dbReference type="ARBA" id="ARBA00000900"/>
    </source>
</evidence>
<keyword evidence="7" id="KW-0479">Metal-binding</keyword>
<evidence type="ECO:0000256" key="6">
    <source>
        <dbReference type="ARBA" id="ARBA00022692"/>
    </source>
</evidence>
<dbReference type="CDD" id="cd16461">
    <property type="entry name" value="RING-H2_EL5-like"/>
    <property type="match status" value="1"/>
</dbReference>
<evidence type="ECO:0000313" key="17">
    <source>
        <dbReference type="EMBL" id="CAK9163152.1"/>
    </source>
</evidence>
<evidence type="ECO:0000256" key="11">
    <source>
        <dbReference type="ARBA" id="ARBA00022989"/>
    </source>
</evidence>
<dbReference type="GO" id="GO:0016020">
    <property type="term" value="C:membrane"/>
    <property type="evidence" value="ECO:0007669"/>
    <property type="project" value="UniProtKB-SubCell"/>
</dbReference>
<evidence type="ECO:0000256" key="3">
    <source>
        <dbReference type="ARBA" id="ARBA00004906"/>
    </source>
</evidence>
<keyword evidence="6 15" id="KW-0812">Transmembrane</keyword>
<evidence type="ECO:0000256" key="9">
    <source>
        <dbReference type="ARBA" id="ARBA00022786"/>
    </source>
</evidence>
<keyword evidence="12 15" id="KW-0472">Membrane</keyword>
<dbReference type="PANTHER" id="PTHR46913">
    <property type="entry name" value="RING-H2 FINGER PROTEIN ATL16"/>
    <property type="match status" value="1"/>
</dbReference>
<evidence type="ECO:0000256" key="4">
    <source>
        <dbReference type="ARBA" id="ARBA00012483"/>
    </source>
</evidence>
<dbReference type="Gene3D" id="3.30.40.10">
    <property type="entry name" value="Zinc/RING finger domain, C3HC4 (zinc finger)"/>
    <property type="match status" value="1"/>
</dbReference>
<comment type="similarity">
    <text evidence="13">Belongs to the RING-type zinc finger family. ATL subfamily.</text>
</comment>
<evidence type="ECO:0000256" key="15">
    <source>
        <dbReference type="SAM" id="Phobius"/>
    </source>
</evidence>
<accession>A0ABC8T7S8</accession>
<comment type="subcellular location">
    <subcellularLocation>
        <location evidence="2">Membrane</location>
        <topology evidence="2">Single-pass membrane protein</topology>
    </subcellularLocation>
</comment>
<dbReference type="GO" id="GO:0008270">
    <property type="term" value="F:zinc ion binding"/>
    <property type="evidence" value="ECO:0007669"/>
    <property type="project" value="UniProtKB-KW"/>
</dbReference>
<evidence type="ECO:0000256" key="13">
    <source>
        <dbReference type="ARBA" id="ARBA00024209"/>
    </source>
</evidence>
<dbReference type="GO" id="GO:0061630">
    <property type="term" value="F:ubiquitin protein ligase activity"/>
    <property type="evidence" value="ECO:0007669"/>
    <property type="project" value="UniProtKB-EC"/>
</dbReference>
<dbReference type="Pfam" id="PF13639">
    <property type="entry name" value="zf-RING_2"/>
    <property type="match status" value="1"/>
</dbReference>
<evidence type="ECO:0000256" key="12">
    <source>
        <dbReference type="ARBA" id="ARBA00023136"/>
    </source>
</evidence>
<keyword evidence="18" id="KW-1185">Reference proteome</keyword>
<proteinExistence type="inferred from homology"/>
<comment type="catalytic activity">
    <reaction evidence="1">
        <text>S-ubiquitinyl-[E2 ubiquitin-conjugating enzyme]-L-cysteine + [acceptor protein]-L-lysine = [E2 ubiquitin-conjugating enzyme]-L-cysteine + N(6)-ubiquitinyl-[acceptor protein]-L-lysine.</text>
        <dbReference type="EC" id="2.3.2.27"/>
    </reaction>
</comment>
<evidence type="ECO:0000256" key="7">
    <source>
        <dbReference type="ARBA" id="ARBA00022723"/>
    </source>
</evidence>
<keyword evidence="8 14" id="KW-0863">Zinc-finger</keyword>
<evidence type="ECO:0000313" key="18">
    <source>
        <dbReference type="Proteomes" id="UP001642360"/>
    </source>
</evidence>
<keyword evidence="5" id="KW-0808">Transferase</keyword>
<protein>
    <recommendedName>
        <fullName evidence="4">RING-type E3 ubiquitin transferase</fullName>
        <ecNumber evidence="4">2.3.2.27</ecNumber>
    </recommendedName>
</protein>
<name>A0ABC8T7S8_9AQUA</name>